<sequence length="80" mass="8656">LEEGAQLVLDPAQPIPMKMVGHVTSSYQSVALGRPIALALLEGGHDRMGETVWIPMPDRVIEAEVTGTVFYDPAGDRLKL</sequence>
<feature type="non-terminal residue" evidence="2">
    <location>
        <position position="1"/>
    </location>
</feature>
<dbReference type="AlphaFoldDB" id="A0A3B9IJG6"/>
<evidence type="ECO:0000313" key="2">
    <source>
        <dbReference type="EMBL" id="HAE47369.1"/>
    </source>
</evidence>
<dbReference type="InterPro" id="IPR029043">
    <property type="entry name" value="GcvT/YgfZ_C"/>
</dbReference>
<reference evidence="2 3" key="1">
    <citation type="journal article" date="2018" name="Nat. Biotechnol.">
        <title>A standardized bacterial taxonomy based on genome phylogeny substantially revises the tree of life.</title>
        <authorList>
            <person name="Parks D.H."/>
            <person name="Chuvochina M."/>
            <person name="Waite D.W."/>
            <person name="Rinke C."/>
            <person name="Skarshewski A."/>
            <person name="Chaumeil P.A."/>
            <person name="Hugenholtz P."/>
        </authorList>
    </citation>
    <scope>NUCLEOTIDE SEQUENCE [LARGE SCALE GENOMIC DNA]</scope>
    <source>
        <strain evidence="2">UBA8739</strain>
    </source>
</reference>
<dbReference type="Pfam" id="PF08669">
    <property type="entry name" value="GCV_T_C"/>
    <property type="match status" value="1"/>
</dbReference>
<evidence type="ECO:0000259" key="1">
    <source>
        <dbReference type="Pfam" id="PF08669"/>
    </source>
</evidence>
<feature type="domain" description="Aminomethyltransferase C-terminal" evidence="1">
    <location>
        <begin position="12"/>
        <end position="72"/>
    </location>
</feature>
<name>A0A3B9IJG6_9PROT</name>
<proteinExistence type="predicted"/>
<comment type="caution">
    <text evidence="2">The sequence shown here is derived from an EMBL/GenBank/DDBJ whole genome shotgun (WGS) entry which is preliminary data.</text>
</comment>
<dbReference type="EMBL" id="DMAI01000126">
    <property type="protein sequence ID" value="HAE47369.1"/>
    <property type="molecule type" value="Genomic_DNA"/>
</dbReference>
<accession>A0A3B9IJG6</accession>
<gene>
    <name evidence="2" type="ORF">DCK97_08110</name>
</gene>
<dbReference type="InterPro" id="IPR013977">
    <property type="entry name" value="GcvT_C"/>
</dbReference>
<organism evidence="2 3">
    <name type="scientific">Tistrella mobilis</name>
    <dbReference type="NCBI Taxonomy" id="171437"/>
    <lineage>
        <taxon>Bacteria</taxon>
        <taxon>Pseudomonadati</taxon>
        <taxon>Pseudomonadota</taxon>
        <taxon>Alphaproteobacteria</taxon>
        <taxon>Geminicoccales</taxon>
        <taxon>Geminicoccaceae</taxon>
        <taxon>Tistrella</taxon>
    </lineage>
</organism>
<evidence type="ECO:0000313" key="3">
    <source>
        <dbReference type="Proteomes" id="UP000257706"/>
    </source>
</evidence>
<protein>
    <recommendedName>
        <fullName evidence="1">Aminomethyltransferase C-terminal domain-containing protein</fullName>
    </recommendedName>
</protein>
<dbReference type="Gene3D" id="3.30.1360.120">
    <property type="entry name" value="Probable tRNA modification gtpase trme, domain 1"/>
    <property type="match status" value="1"/>
</dbReference>
<dbReference type="InterPro" id="IPR027266">
    <property type="entry name" value="TrmE/GcvT-like"/>
</dbReference>
<dbReference type="SUPFAM" id="SSF101790">
    <property type="entry name" value="Aminomethyltransferase beta-barrel domain"/>
    <property type="match status" value="1"/>
</dbReference>
<dbReference type="Proteomes" id="UP000257706">
    <property type="component" value="Unassembled WGS sequence"/>
</dbReference>